<keyword evidence="6" id="KW-0472">Membrane</keyword>
<evidence type="ECO:0000313" key="12">
    <source>
        <dbReference type="EMBL" id="CAR24196.1"/>
    </source>
</evidence>
<evidence type="ECO:0000256" key="2">
    <source>
        <dbReference type="ARBA" id="ARBA00007231"/>
    </source>
</evidence>
<dbReference type="AlphaFoldDB" id="C5DL45"/>
<evidence type="ECO:0000313" key="13">
    <source>
        <dbReference type="Proteomes" id="UP000002036"/>
    </source>
</evidence>
<dbReference type="EMBL" id="CU928170">
    <property type="protein sequence ID" value="CAR24196.1"/>
    <property type="molecule type" value="Genomic_DNA"/>
</dbReference>
<dbReference type="GeneID" id="8292841"/>
<keyword evidence="5" id="KW-1133">Transmembrane helix</keyword>
<feature type="domain" description="Myosin-binding" evidence="11">
    <location>
        <begin position="218"/>
        <end position="384"/>
    </location>
</feature>
<keyword evidence="4" id="KW-0812">Transmembrane</keyword>
<keyword evidence="8" id="KW-0675">Receptor</keyword>
<evidence type="ECO:0000256" key="1">
    <source>
        <dbReference type="ARBA" id="ARBA00004549"/>
    </source>
</evidence>
<comment type="subcellular location">
    <subcellularLocation>
        <location evidence="1">Peroxisome membrane</location>
        <topology evidence="1">Single-pass membrane protein</topology>
    </subcellularLocation>
</comment>
<dbReference type="FunCoup" id="C5DL45">
    <property type="interactions" value="129"/>
</dbReference>
<dbReference type="STRING" id="559295.C5DL45"/>
<evidence type="ECO:0000256" key="8">
    <source>
        <dbReference type="ARBA" id="ARBA00023170"/>
    </source>
</evidence>
<dbReference type="InterPro" id="IPR026859">
    <property type="entry name" value="Myosin-bd"/>
</dbReference>
<accession>C5DL45</accession>
<evidence type="ECO:0000256" key="9">
    <source>
        <dbReference type="ARBA" id="ARBA00023180"/>
    </source>
</evidence>
<evidence type="ECO:0000256" key="3">
    <source>
        <dbReference type="ARBA" id="ARBA00021399"/>
    </source>
</evidence>
<keyword evidence="9" id="KW-0325">Glycoprotein</keyword>
<dbReference type="Pfam" id="PF12632">
    <property type="entry name" value="Vezatin"/>
    <property type="match status" value="1"/>
</dbReference>
<dbReference type="InParanoid" id="C5DL45"/>
<sequence length="699" mass="79503">MSCDSSGDVGKTKLPGLQIFSHNWNRSNSTLASNKTRPPQGMWMTEDEKLTRFELQARKLSDWGVDALHDNSPTVVGSAEFNSEGQEVWLEHDIERELAKLESERLRSSSKLEMLASRIFQEAPFSTENFVEEFQYTIIASQLLTDCLRPRWVPPKSQKSMLDFHSGLKGPKIPHARSVPTKYGKLTATERQFVLRKTVPFLPTLMFSRQCFGIMVRSNSPKGSKRRIFAALATAVYLALQQELFYSQYVKHSTLLSLRSVIEQLQGLDKLLHRLHMRYKELTIYKPITLIQATQTSSSDLSVIRDVLSSSLDLMFYEMKRITGNILPLLRNQDLTKYCEIYAVNLVDVFYAVNEEAGEVGEKAARTHTLKKFVLCCLLSIDHGPGFGSDEKQPESTVGLFKAFALHKKAGPILESKKFATVLTSLKELNELLANVSLYLKHNRPHGMDPALQTHERRDSQDVKRSSFCTSATLNMLKELQKTLIGSSNEKEEELASVVIKKLEEISKLWIKQNAQKNIINRQNERSKKERHFSGLQLNVVQSPTAESHERYLEERFDAASKIDLNSAIEFKTIHGSQSDLDLESDEDFNATITEEIYVANSEGELREVSENKACLSKLTDEELRNRLNERIMSLARENRQGKDELRTKKSFGLLGHDRSHKESSDGGSVGSRPSHRPKFISEESIPVLYELKQLLEDK</sequence>
<dbReference type="InterPro" id="IPR026235">
    <property type="entry name" value="INP2"/>
</dbReference>
<feature type="compositionally biased region" description="Basic and acidic residues" evidence="10">
    <location>
        <begin position="656"/>
        <end position="665"/>
    </location>
</feature>
<evidence type="ECO:0000256" key="10">
    <source>
        <dbReference type="SAM" id="MobiDB-lite"/>
    </source>
</evidence>
<keyword evidence="7" id="KW-0576">Peroxisome</keyword>
<dbReference type="PRINTS" id="PR02104">
    <property type="entry name" value="INPROXISOME2"/>
</dbReference>
<dbReference type="HOGENOM" id="CLU_024345_0_0_1"/>
<dbReference type="eggNOG" id="ENOG502QR0E">
    <property type="taxonomic scope" value="Eukaryota"/>
</dbReference>
<keyword evidence="13" id="KW-1185">Reference proteome</keyword>
<gene>
    <name evidence="12" type="ordered locus">KLTH0F09878g</name>
</gene>
<organism evidence="12 13">
    <name type="scientific">Lachancea thermotolerans (strain ATCC 56472 / CBS 6340 / NRRL Y-8284)</name>
    <name type="common">Yeast</name>
    <name type="synonym">Kluyveromyces thermotolerans</name>
    <dbReference type="NCBI Taxonomy" id="559295"/>
    <lineage>
        <taxon>Eukaryota</taxon>
        <taxon>Fungi</taxon>
        <taxon>Dikarya</taxon>
        <taxon>Ascomycota</taxon>
        <taxon>Saccharomycotina</taxon>
        <taxon>Saccharomycetes</taxon>
        <taxon>Saccharomycetales</taxon>
        <taxon>Saccharomycetaceae</taxon>
        <taxon>Lachancea</taxon>
    </lineage>
</organism>
<comment type="similarity">
    <text evidence="2">Belongs to the INP2 family.</text>
</comment>
<evidence type="ECO:0000256" key="6">
    <source>
        <dbReference type="ARBA" id="ARBA00023136"/>
    </source>
</evidence>
<protein>
    <recommendedName>
        <fullName evidence="3">Inheritance of peroxisomes protein 2</fullName>
    </recommendedName>
</protein>
<name>C5DL45_LACTC</name>
<evidence type="ECO:0000259" key="11">
    <source>
        <dbReference type="Pfam" id="PF12632"/>
    </source>
</evidence>
<feature type="compositionally biased region" description="Basic and acidic residues" evidence="10">
    <location>
        <begin position="639"/>
        <end position="648"/>
    </location>
</feature>
<dbReference type="GO" id="GO:0005778">
    <property type="term" value="C:peroxisomal membrane"/>
    <property type="evidence" value="ECO:0007669"/>
    <property type="project" value="UniProtKB-SubCell"/>
</dbReference>
<dbReference type="RefSeq" id="XP_002554633.1">
    <property type="nucleotide sequence ID" value="XM_002554587.1"/>
</dbReference>
<proteinExistence type="inferred from homology"/>
<dbReference type="OMA" id="FQYTIIA"/>
<dbReference type="OrthoDB" id="4045067at2759"/>
<feature type="region of interest" description="Disordered" evidence="10">
    <location>
        <begin position="639"/>
        <end position="679"/>
    </location>
</feature>
<evidence type="ECO:0000256" key="4">
    <source>
        <dbReference type="ARBA" id="ARBA00022692"/>
    </source>
</evidence>
<evidence type="ECO:0000256" key="5">
    <source>
        <dbReference type="ARBA" id="ARBA00022989"/>
    </source>
</evidence>
<reference evidence="12 13" key="1">
    <citation type="journal article" date="2009" name="Genome Res.">
        <title>Comparative genomics of protoploid Saccharomycetaceae.</title>
        <authorList>
            <consortium name="The Genolevures Consortium"/>
            <person name="Souciet J.-L."/>
            <person name="Dujon B."/>
            <person name="Gaillardin C."/>
            <person name="Johnston M."/>
            <person name="Baret P.V."/>
            <person name="Cliften P."/>
            <person name="Sherman D.J."/>
            <person name="Weissenbach J."/>
            <person name="Westhof E."/>
            <person name="Wincker P."/>
            <person name="Jubin C."/>
            <person name="Poulain J."/>
            <person name="Barbe V."/>
            <person name="Segurens B."/>
            <person name="Artiguenave F."/>
            <person name="Anthouard V."/>
            <person name="Vacherie B."/>
            <person name="Val M.-E."/>
            <person name="Fulton R.S."/>
            <person name="Minx P."/>
            <person name="Wilson R."/>
            <person name="Durrens P."/>
            <person name="Jean G."/>
            <person name="Marck C."/>
            <person name="Martin T."/>
            <person name="Nikolski M."/>
            <person name="Rolland T."/>
            <person name="Seret M.-L."/>
            <person name="Casaregola S."/>
            <person name="Despons L."/>
            <person name="Fairhead C."/>
            <person name="Fischer G."/>
            <person name="Lafontaine I."/>
            <person name="Leh V."/>
            <person name="Lemaire M."/>
            <person name="de Montigny J."/>
            <person name="Neuveglise C."/>
            <person name="Thierry A."/>
            <person name="Blanc-Lenfle I."/>
            <person name="Bleykasten C."/>
            <person name="Diffels J."/>
            <person name="Fritsch E."/>
            <person name="Frangeul L."/>
            <person name="Goeffon A."/>
            <person name="Jauniaux N."/>
            <person name="Kachouri-Lafond R."/>
            <person name="Payen C."/>
            <person name="Potier S."/>
            <person name="Pribylova L."/>
            <person name="Ozanne C."/>
            <person name="Richard G.-F."/>
            <person name="Sacerdot C."/>
            <person name="Straub M.-L."/>
            <person name="Talla E."/>
        </authorList>
    </citation>
    <scope>NUCLEOTIDE SEQUENCE [LARGE SCALE GENOMIC DNA]</scope>
    <source>
        <strain evidence="13">ATCC 56472 / CBS 6340 / NRRL Y-8284</strain>
    </source>
</reference>
<dbReference type="KEGG" id="lth:KLTH0F09878g"/>
<dbReference type="GO" id="GO:0017022">
    <property type="term" value="F:myosin binding"/>
    <property type="evidence" value="ECO:0007669"/>
    <property type="project" value="InterPro"/>
</dbReference>
<dbReference type="GO" id="GO:0045033">
    <property type="term" value="P:peroxisome inheritance"/>
    <property type="evidence" value="ECO:0007669"/>
    <property type="project" value="InterPro"/>
</dbReference>
<dbReference type="Proteomes" id="UP000002036">
    <property type="component" value="Chromosome F"/>
</dbReference>
<evidence type="ECO:0000256" key="7">
    <source>
        <dbReference type="ARBA" id="ARBA00023140"/>
    </source>
</evidence>